<evidence type="ECO:0000256" key="9">
    <source>
        <dbReference type="SAM" id="Phobius"/>
    </source>
</evidence>
<keyword evidence="5 9" id="KW-0812">Transmembrane</keyword>
<evidence type="ECO:0000256" key="6">
    <source>
        <dbReference type="ARBA" id="ARBA00022989"/>
    </source>
</evidence>
<evidence type="ECO:0000256" key="7">
    <source>
        <dbReference type="ARBA" id="ARBA00023136"/>
    </source>
</evidence>
<dbReference type="InterPro" id="IPR004501">
    <property type="entry name" value="PTS_EIIC_3"/>
</dbReference>
<feature type="transmembrane region" description="Helical" evidence="9">
    <location>
        <begin position="310"/>
        <end position="329"/>
    </location>
</feature>
<dbReference type="AlphaFoldDB" id="A0A5C5E6C9"/>
<keyword evidence="4 8" id="KW-0762">Sugar transport</keyword>
<sequence>MSKIENVINKMLPAMNKISGNKYLQAISKAMMATLSITVVGSIAVLLIVFPVEAVKNFVMTSGLIEPLFTVNQFTIGSLALYVAFLTAKNLMQEFYPNEDGSRAGIISLACFLILTPIANNNGVSSLPFDWLGATGVFTAMFTGLIVARIFVFAIEKGFTIKLPETVPPMVRQNFDSLLPGIVLITAFMLLKFIFSFTDYGSVHQAIYSLIQAPLKGLGGNIWSIIIIATLGQLLWFFGLHGTNLTLPIVQPLWMAMDVENLQAAAAGLPLPNEVGYAFFVTYTYCATAVGFTVMMLFARSERFKAIGKVTFPAAIFGISEPLVFGTPLVLNFTFAIPFIFANAVVLLISYIFTNLGLIPALIGATPIFGLPLGFHAAIQGSWKIIVMQLLTQLIGAAIWFPFFKKADNDEYKLEQIANEEGNQLYDEQAAL</sequence>
<dbReference type="GO" id="GO:1901264">
    <property type="term" value="P:carbohydrate derivative transport"/>
    <property type="evidence" value="ECO:0007669"/>
    <property type="project" value="TreeGrafter"/>
</dbReference>
<dbReference type="PANTHER" id="PTHR33989:SF4">
    <property type="entry name" value="PTS SYSTEM N,N'-DIACETYLCHITOBIOSE-SPECIFIC EIIC COMPONENT"/>
    <property type="match status" value="1"/>
</dbReference>
<keyword evidence="12" id="KW-1185">Reference proteome</keyword>
<dbReference type="RefSeq" id="WP_086628789.1">
    <property type="nucleotide sequence ID" value="NZ_VENO01000004.1"/>
</dbReference>
<organism evidence="11 12">
    <name type="scientific">Trichococcus shcherbakoviae subsp. psychrophilus</name>
    <dbReference type="NCBI Taxonomy" id="2585775"/>
    <lineage>
        <taxon>Bacteria</taxon>
        <taxon>Bacillati</taxon>
        <taxon>Bacillota</taxon>
        <taxon>Bacilli</taxon>
        <taxon>Lactobacillales</taxon>
        <taxon>Carnobacteriaceae</taxon>
        <taxon>Trichococcus</taxon>
    </lineage>
</organism>
<dbReference type="PROSITE" id="PS51105">
    <property type="entry name" value="PTS_EIIC_TYPE_3"/>
    <property type="match status" value="1"/>
</dbReference>
<feature type="transmembrane region" description="Helical" evidence="9">
    <location>
        <begin position="100"/>
        <end position="119"/>
    </location>
</feature>
<evidence type="ECO:0000256" key="4">
    <source>
        <dbReference type="ARBA" id="ARBA00022597"/>
    </source>
</evidence>
<dbReference type="Pfam" id="PF02378">
    <property type="entry name" value="PTS_EIIC"/>
    <property type="match status" value="1"/>
</dbReference>
<keyword evidence="2 8" id="KW-0813">Transport</keyword>
<dbReference type="InterPro" id="IPR051088">
    <property type="entry name" value="PTS_Sugar-EIIC/EIIB"/>
</dbReference>
<feature type="transmembrane region" description="Helical" evidence="9">
    <location>
        <begin position="175"/>
        <end position="195"/>
    </location>
</feature>
<protein>
    <recommendedName>
        <fullName evidence="8">Permease IIC component</fullName>
    </recommendedName>
</protein>
<dbReference type="GO" id="GO:0008982">
    <property type="term" value="F:protein-N(PI)-phosphohistidine-sugar phosphotransferase activity"/>
    <property type="evidence" value="ECO:0007669"/>
    <property type="project" value="UniProtKB-UniRule"/>
</dbReference>
<dbReference type="GO" id="GO:0005886">
    <property type="term" value="C:plasma membrane"/>
    <property type="evidence" value="ECO:0007669"/>
    <property type="project" value="UniProtKB-SubCell"/>
</dbReference>
<dbReference type="EMBL" id="VENO01000004">
    <property type="protein sequence ID" value="TNV68305.1"/>
    <property type="molecule type" value="Genomic_DNA"/>
</dbReference>
<dbReference type="InterPro" id="IPR004796">
    <property type="entry name" value="PTS_IIC_cello"/>
</dbReference>
<proteinExistence type="predicted"/>
<feature type="domain" description="PTS EIIC type-3" evidence="10">
    <location>
        <begin position="7"/>
        <end position="403"/>
    </location>
</feature>
<feature type="transmembrane region" description="Helical" evidence="9">
    <location>
        <begin position="131"/>
        <end position="155"/>
    </location>
</feature>
<evidence type="ECO:0000256" key="2">
    <source>
        <dbReference type="ARBA" id="ARBA00022448"/>
    </source>
</evidence>
<feature type="transmembrane region" description="Helical" evidence="9">
    <location>
        <begin position="361"/>
        <end position="379"/>
    </location>
</feature>
<dbReference type="PANTHER" id="PTHR33989">
    <property type="match status" value="1"/>
</dbReference>
<gene>
    <name evidence="11" type="ORF">FHK04_12430</name>
</gene>
<dbReference type="GO" id="GO:0009401">
    <property type="term" value="P:phosphoenolpyruvate-dependent sugar phosphotransferase system"/>
    <property type="evidence" value="ECO:0007669"/>
    <property type="project" value="InterPro"/>
</dbReference>
<evidence type="ECO:0000256" key="8">
    <source>
        <dbReference type="PIRNR" id="PIRNR006351"/>
    </source>
</evidence>
<evidence type="ECO:0000256" key="3">
    <source>
        <dbReference type="ARBA" id="ARBA00022475"/>
    </source>
</evidence>
<dbReference type="PIRSF" id="PIRSF006351">
    <property type="entry name" value="PTS_EIIC-Cellobiose"/>
    <property type="match status" value="1"/>
</dbReference>
<evidence type="ECO:0000313" key="11">
    <source>
        <dbReference type="EMBL" id="TNV68305.1"/>
    </source>
</evidence>
<comment type="subcellular location">
    <subcellularLocation>
        <location evidence="1">Cell membrane</location>
        <topology evidence="1">Multi-pass membrane protein</topology>
    </subcellularLocation>
</comment>
<evidence type="ECO:0000259" key="10">
    <source>
        <dbReference type="PROSITE" id="PS51105"/>
    </source>
</evidence>
<accession>A0A5C5E6C9</accession>
<comment type="caution">
    <text evidence="11">The sequence shown here is derived from an EMBL/GenBank/DDBJ whole genome shotgun (WGS) entry which is preliminary data.</text>
</comment>
<dbReference type="Proteomes" id="UP000313395">
    <property type="component" value="Unassembled WGS sequence"/>
</dbReference>
<name>A0A5C5E6C9_9LACT</name>
<feature type="transmembrane region" description="Helical" evidence="9">
    <location>
        <begin position="222"/>
        <end position="240"/>
    </location>
</feature>
<feature type="transmembrane region" description="Helical" evidence="9">
    <location>
        <begin position="30"/>
        <end position="50"/>
    </location>
</feature>
<dbReference type="InterPro" id="IPR003352">
    <property type="entry name" value="PTS_EIIC"/>
</dbReference>
<keyword evidence="3 8" id="KW-1003">Cell membrane</keyword>
<feature type="transmembrane region" description="Helical" evidence="9">
    <location>
        <begin position="385"/>
        <end position="404"/>
    </location>
</feature>
<keyword evidence="7 8" id="KW-0472">Membrane</keyword>
<keyword evidence="6 9" id="KW-1133">Transmembrane helix</keyword>
<feature type="transmembrane region" description="Helical" evidence="9">
    <location>
        <begin position="335"/>
        <end position="354"/>
    </location>
</feature>
<dbReference type="NCBIfam" id="TIGR00410">
    <property type="entry name" value="lacE"/>
    <property type="match status" value="1"/>
</dbReference>
<feature type="transmembrane region" description="Helical" evidence="9">
    <location>
        <begin position="277"/>
        <end position="298"/>
    </location>
</feature>
<evidence type="ECO:0000313" key="12">
    <source>
        <dbReference type="Proteomes" id="UP000313395"/>
    </source>
</evidence>
<reference evidence="11 12" key="1">
    <citation type="submission" date="2019-06" db="EMBL/GenBank/DDBJ databases">
        <title>Description Trichococcus psychrophilus sp. nov., isolated from a cold spring, by genomic and phenotypic analyses.</title>
        <authorList>
            <person name="Zakharyuk A."/>
        </authorList>
    </citation>
    <scope>NUCLEOTIDE SEQUENCE [LARGE SCALE GENOMIC DNA]</scope>
    <source>
        <strain evidence="11 12">SKBG</strain>
    </source>
</reference>
<feature type="transmembrane region" description="Helical" evidence="9">
    <location>
        <begin position="70"/>
        <end position="88"/>
    </location>
</feature>
<evidence type="ECO:0000256" key="5">
    <source>
        <dbReference type="ARBA" id="ARBA00022692"/>
    </source>
</evidence>
<evidence type="ECO:0000256" key="1">
    <source>
        <dbReference type="ARBA" id="ARBA00004651"/>
    </source>
</evidence>
<comment type="function">
    <text evidence="8">The phosphoenolpyruvate-dependent sugar phosphotransferase system (PTS), a major carbohydrate active -transport system, catalyzes the phosphorylation of incoming sugar substrates concomitant with their translocation across the cell membrane.</text>
</comment>